<name>A0A5P9CJ41_9VIBR</name>
<dbReference type="OrthoDB" id="5891336at2"/>
<keyword evidence="2" id="KW-1185">Reference proteome</keyword>
<sequence>MKFKIILGILATSIVAGCSSSGEQRQLEMLAQSRASVIAAELPMEVGPLSILRANSKGTMIEIMMVYNQDAPKAIPIQHVLKTSIQSYCSDDETKDNLDVGLTYRIKMRNTRGQLMVDQIVSKQTCQAK</sequence>
<dbReference type="RefSeq" id="WP_152430233.1">
    <property type="nucleotide sequence ID" value="NZ_CBCSDK010000002.1"/>
</dbReference>
<organism evidence="1 2">
    <name type="scientific">Vibrio aquimaris</name>
    <dbReference type="NCBI Taxonomy" id="2587862"/>
    <lineage>
        <taxon>Bacteria</taxon>
        <taxon>Pseudomonadati</taxon>
        <taxon>Pseudomonadota</taxon>
        <taxon>Gammaproteobacteria</taxon>
        <taxon>Vibrionales</taxon>
        <taxon>Vibrionaceae</taxon>
        <taxon>Vibrio</taxon>
    </lineage>
</organism>
<dbReference type="KEGG" id="vaq:FIV01_06285"/>
<accession>A0A5P9CJ41</accession>
<dbReference type="PROSITE" id="PS51257">
    <property type="entry name" value="PROKAR_LIPOPROTEIN"/>
    <property type="match status" value="1"/>
</dbReference>
<dbReference type="Gene3D" id="3.30.300.250">
    <property type="match status" value="1"/>
</dbReference>
<evidence type="ECO:0000313" key="2">
    <source>
        <dbReference type="Proteomes" id="UP000326936"/>
    </source>
</evidence>
<dbReference type="InterPro" id="IPR016502">
    <property type="entry name" value="T2SSS_2"/>
</dbReference>
<proteinExistence type="predicted"/>
<dbReference type="EMBL" id="CP045350">
    <property type="protein sequence ID" value="QFT26031.1"/>
    <property type="molecule type" value="Genomic_DNA"/>
</dbReference>
<gene>
    <name evidence="1" type="ORF">FIV01_06285</name>
</gene>
<reference evidence="1 2" key="1">
    <citation type="submission" date="2019-10" db="EMBL/GenBank/DDBJ databases">
        <title>Complete genome sequence of Vibrio sp. strain THAF100, isolated from non-filtered water from the water column of tank 6 of a marine aquarium containing stony-coral fragments. Water maintained at 26 degree C.</title>
        <authorList>
            <person name="Ruckert C."/>
            <person name="Franco A."/>
            <person name="Kalinowski J."/>
            <person name="Glaeser S."/>
        </authorList>
    </citation>
    <scope>NUCLEOTIDE SEQUENCE [LARGE SCALE GENOMIC DNA]</scope>
    <source>
        <strain evidence="1 2">THAF100</strain>
    </source>
</reference>
<dbReference type="Proteomes" id="UP000326936">
    <property type="component" value="Chromosome"/>
</dbReference>
<evidence type="ECO:0000313" key="1">
    <source>
        <dbReference type="EMBL" id="QFT26031.1"/>
    </source>
</evidence>
<evidence type="ECO:0008006" key="3">
    <source>
        <dbReference type="Google" id="ProtNLM"/>
    </source>
</evidence>
<dbReference type="AlphaFoldDB" id="A0A5P9CJ41"/>
<dbReference type="Pfam" id="PF16549">
    <property type="entry name" value="T2SSS_2"/>
    <property type="match status" value="1"/>
</dbReference>
<protein>
    <recommendedName>
        <fullName evidence="3">Type II secretion system pilot lipoprotein GspS-beta</fullName>
    </recommendedName>
</protein>
<dbReference type="PIRSF" id="PIRSF007010">
    <property type="entry name" value="UCP007010"/>
    <property type="match status" value="1"/>
</dbReference>